<evidence type="ECO:0000256" key="9">
    <source>
        <dbReference type="SAM" id="Phobius"/>
    </source>
</evidence>
<comment type="caution">
    <text evidence="11">The sequence shown here is derived from an EMBL/GenBank/DDBJ whole genome shotgun (WGS) entry which is preliminary data.</text>
</comment>
<gene>
    <name evidence="11" type="ORF">I8748_22030</name>
</gene>
<dbReference type="RefSeq" id="WP_198126652.1">
    <property type="nucleotide sequence ID" value="NZ_JAECZC010000053.1"/>
</dbReference>
<evidence type="ECO:0000256" key="2">
    <source>
        <dbReference type="ARBA" id="ARBA00022475"/>
    </source>
</evidence>
<feature type="transmembrane region" description="Helical" evidence="9">
    <location>
        <begin position="149"/>
        <end position="171"/>
    </location>
</feature>
<dbReference type="InterPro" id="IPR050482">
    <property type="entry name" value="Sensor_HK_TwoCompSys"/>
</dbReference>
<protein>
    <submittedName>
        <fullName evidence="11">Sensor histidine kinase</fullName>
    </submittedName>
</protein>
<dbReference type="InterPro" id="IPR003594">
    <property type="entry name" value="HATPase_dom"/>
</dbReference>
<dbReference type="PANTHER" id="PTHR24421:SF37">
    <property type="entry name" value="SENSOR HISTIDINE KINASE NARS"/>
    <property type="match status" value="1"/>
</dbReference>
<dbReference type="PANTHER" id="PTHR24421">
    <property type="entry name" value="NITRATE/NITRITE SENSOR PROTEIN NARX-RELATED"/>
    <property type="match status" value="1"/>
</dbReference>
<dbReference type="Gene3D" id="1.20.5.1930">
    <property type="match status" value="1"/>
</dbReference>
<feature type="transmembrane region" description="Helical" evidence="9">
    <location>
        <begin position="178"/>
        <end position="194"/>
    </location>
</feature>
<keyword evidence="7" id="KW-0902">Two-component regulatory system</keyword>
<evidence type="ECO:0000313" key="11">
    <source>
        <dbReference type="EMBL" id="MBH8564827.1"/>
    </source>
</evidence>
<proteinExistence type="predicted"/>
<dbReference type="PROSITE" id="PS50109">
    <property type="entry name" value="HIS_KIN"/>
    <property type="match status" value="1"/>
</dbReference>
<dbReference type="EMBL" id="JAECZC010000053">
    <property type="protein sequence ID" value="MBH8564827.1"/>
    <property type="molecule type" value="Genomic_DNA"/>
</dbReference>
<feature type="transmembrane region" description="Helical" evidence="9">
    <location>
        <begin position="99"/>
        <end position="124"/>
    </location>
</feature>
<dbReference type="Pfam" id="PF02518">
    <property type="entry name" value="HATPase_c"/>
    <property type="match status" value="1"/>
</dbReference>
<feature type="transmembrane region" description="Helical" evidence="9">
    <location>
        <begin position="34"/>
        <end position="54"/>
    </location>
</feature>
<dbReference type="Proteomes" id="UP000632766">
    <property type="component" value="Unassembled WGS sequence"/>
</dbReference>
<evidence type="ECO:0000256" key="7">
    <source>
        <dbReference type="ARBA" id="ARBA00023012"/>
    </source>
</evidence>
<evidence type="ECO:0000256" key="3">
    <source>
        <dbReference type="ARBA" id="ARBA00022679"/>
    </source>
</evidence>
<dbReference type="InterPro" id="IPR005467">
    <property type="entry name" value="His_kinase_dom"/>
</dbReference>
<name>A0A8J7HWY4_9NOST</name>
<feature type="transmembrane region" description="Helical" evidence="9">
    <location>
        <begin position="206"/>
        <end position="226"/>
    </location>
</feature>
<feature type="transmembrane region" description="Helical" evidence="9">
    <location>
        <begin position="66"/>
        <end position="87"/>
    </location>
</feature>
<organism evidence="11 12">
    <name type="scientific">Amazonocrinis nigriterrae CENA67</name>
    <dbReference type="NCBI Taxonomy" id="2794033"/>
    <lineage>
        <taxon>Bacteria</taxon>
        <taxon>Bacillati</taxon>
        <taxon>Cyanobacteriota</taxon>
        <taxon>Cyanophyceae</taxon>
        <taxon>Nostocales</taxon>
        <taxon>Nostocaceae</taxon>
        <taxon>Amazonocrinis</taxon>
        <taxon>Amazonocrinis nigriterrae</taxon>
    </lineage>
</organism>
<feature type="transmembrane region" description="Helical" evidence="9">
    <location>
        <begin position="6"/>
        <end position="27"/>
    </location>
</feature>
<comment type="subcellular location">
    <subcellularLocation>
        <location evidence="1">Cell membrane</location>
        <topology evidence="1">Multi-pass membrane protein</topology>
    </subcellularLocation>
</comment>
<dbReference type="InterPro" id="IPR036890">
    <property type="entry name" value="HATPase_C_sf"/>
</dbReference>
<dbReference type="SMART" id="SM00387">
    <property type="entry name" value="HATPase_c"/>
    <property type="match status" value="1"/>
</dbReference>
<dbReference type="GO" id="GO:0005886">
    <property type="term" value="C:plasma membrane"/>
    <property type="evidence" value="ECO:0007669"/>
    <property type="project" value="UniProtKB-SubCell"/>
</dbReference>
<evidence type="ECO:0000313" key="12">
    <source>
        <dbReference type="Proteomes" id="UP000632766"/>
    </source>
</evidence>
<keyword evidence="2" id="KW-1003">Cell membrane</keyword>
<accession>A0A8J7HWY4</accession>
<sequence length="452" mass="50832">MAIIPILLSICAGICLYVGLLHLLIGFQRLQPALHIWFSLSCLLACCYILDLMVMCKATNIEDYILARKGVACFGFIFASCLVWFVAKYTNFQPMRLILALNSIYLICILSNFFSPAGITYSHISRLSSFSLPWGELIIYPEGKTNPLIGFQLLGLTSATIFMFYACYYQYLRGEKQAALSLSISVAILIATIQHDRLVDLQVIKFMYLAEFGFLSFVLVMSLYLARELFEAVKLRQQLLKSERLRKIAVEEERNRLARELHDSVSQILFSVASIAEALPRVWQRHPETAKQGLEELAQMTQAALAEMRYLLSGLRPNGLAGQSLGELLQQLTQAIQNKAKIQITTTVVGDQPLSEEVKLVFCRITQEALNNTIKHAQATQVSVNLHNDLQQIALRIRDNGCGFNLKDIPSGHFGIQIMRERAELIGASFNLDSHPGKGTEILLIWDLVKPR</sequence>
<dbReference type="InterPro" id="IPR011712">
    <property type="entry name" value="Sig_transdc_His_kin_sub3_dim/P"/>
</dbReference>
<keyword evidence="12" id="KW-1185">Reference proteome</keyword>
<keyword evidence="5 11" id="KW-0418">Kinase</keyword>
<dbReference type="SUPFAM" id="SSF55874">
    <property type="entry name" value="ATPase domain of HSP90 chaperone/DNA topoisomerase II/histidine kinase"/>
    <property type="match status" value="1"/>
</dbReference>
<dbReference type="Gene3D" id="3.30.565.10">
    <property type="entry name" value="Histidine kinase-like ATPase, C-terminal domain"/>
    <property type="match status" value="1"/>
</dbReference>
<evidence type="ECO:0000256" key="4">
    <source>
        <dbReference type="ARBA" id="ARBA00022692"/>
    </source>
</evidence>
<dbReference type="CDD" id="cd16917">
    <property type="entry name" value="HATPase_UhpB-NarQ-NarX-like"/>
    <property type="match status" value="1"/>
</dbReference>
<feature type="domain" description="Histidine kinase" evidence="10">
    <location>
        <begin position="256"/>
        <end position="450"/>
    </location>
</feature>
<dbReference type="GO" id="GO:0046983">
    <property type="term" value="F:protein dimerization activity"/>
    <property type="evidence" value="ECO:0007669"/>
    <property type="project" value="InterPro"/>
</dbReference>
<evidence type="ECO:0000256" key="1">
    <source>
        <dbReference type="ARBA" id="ARBA00004651"/>
    </source>
</evidence>
<keyword evidence="3" id="KW-0808">Transferase</keyword>
<dbReference type="Pfam" id="PF07730">
    <property type="entry name" value="HisKA_3"/>
    <property type="match status" value="1"/>
</dbReference>
<evidence type="ECO:0000256" key="8">
    <source>
        <dbReference type="ARBA" id="ARBA00023136"/>
    </source>
</evidence>
<dbReference type="GO" id="GO:0000155">
    <property type="term" value="F:phosphorelay sensor kinase activity"/>
    <property type="evidence" value="ECO:0007669"/>
    <property type="project" value="InterPro"/>
</dbReference>
<keyword evidence="6 9" id="KW-1133">Transmembrane helix</keyword>
<keyword evidence="8 9" id="KW-0472">Membrane</keyword>
<reference evidence="11 12" key="1">
    <citation type="journal article" date="2021" name="Int. J. Syst. Evol. Microbiol.">
        <title>Amazonocrinis nigriterrae gen. nov., sp. nov., Atlanticothrix silvestris gen. nov., sp. nov. and Dendronalium phyllosphericum gen. nov., sp. nov., nostocacean cyanobacteria from Brazilian environments.</title>
        <authorList>
            <person name="Alvarenga D.O."/>
            <person name="Andreote A.P.D."/>
            <person name="Branco L.H.Z."/>
            <person name="Delbaje E."/>
            <person name="Cruz R.B."/>
            <person name="Varani A.M."/>
            <person name="Fiore M.F."/>
        </authorList>
    </citation>
    <scope>NUCLEOTIDE SEQUENCE [LARGE SCALE GENOMIC DNA]</scope>
    <source>
        <strain evidence="11 12">CENA67</strain>
    </source>
</reference>
<evidence type="ECO:0000256" key="6">
    <source>
        <dbReference type="ARBA" id="ARBA00022989"/>
    </source>
</evidence>
<evidence type="ECO:0000259" key="10">
    <source>
        <dbReference type="PROSITE" id="PS50109"/>
    </source>
</evidence>
<keyword evidence="4 9" id="KW-0812">Transmembrane</keyword>
<evidence type="ECO:0000256" key="5">
    <source>
        <dbReference type="ARBA" id="ARBA00022777"/>
    </source>
</evidence>
<dbReference type="AlphaFoldDB" id="A0A8J7HWY4"/>